<organism evidence="1 2">
    <name type="scientific">Tanacetum coccineum</name>
    <dbReference type="NCBI Taxonomy" id="301880"/>
    <lineage>
        <taxon>Eukaryota</taxon>
        <taxon>Viridiplantae</taxon>
        <taxon>Streptophyta</taxon>
        <taxon>Embryophyta</taxon>
        <taxon>Tracheophyta</taxon>
        <taxon>Spermatophyta</taxon>
        <taxon>Magnoliopsida</taxon>
        <taxon>eudicotyledons</taxon>
        <taxon>Gunneridae</taxon>
        <taxon>Pentapetalae</taxon>
        <taxon>asterids</taxon>
        <taxon>campanulids</taxon>
        <taxon>Asterales</taxon>
        <taxon>Asteraceae</taxon>
        <taxon>Asteroideae</taxon>
        <taxon>Anthemideae</taxon>
        <taxon>Anthemidinae</taxon>
        <taxon>Tanacetum</taxon>
    </lineage>
</organism>
<reference evidence="1" key="2">
    <citation type="submission" date="2022-01" db="EMBL/GenBank/DDBJ databases">
        <authorList>
            <person name="Yamashiro T."/>
            <person name="Shiraishi A."/>
            <person name="Satake H."/>
            <person name="Nakayama K."/>
        </authorList>
    </citation>
    <scope>NUCLEOTIDE SEQUENCE</scope>
</reference>
<evidence type="ECO:0000313" key="1">
    <source>
        <dbReference type="EMBL" id="GJT44523.1"/>
    </source>
</evidence>
<protein>
    <submittedName>
        <fullName evidence="1">Uncharacterized protein</fullName>
    </submittedName>
</protein>
<keyword evidence="2" id="KW-1185">Reference proteome</keyword>
<dbReference type="EMBL" id="BQNB010015820">
    <property type="protein sequence ID" value="GJT44523.1"/>
    <property type="molecule type" value="Genomic_DNA"/>
</dbReference>
<accession>A0ABQ5E159</accession>
<sequence>MDVPLLLDHEFDFFAAEPVPGLAEAPDNQNGWIEWDVPLGGEMDEPMENPGFDDEEELNEFMDDDQDVGDEEIEEWLMALVTPPRATVTVPSTYEVGGPSTATPVGHPRTTMTSGVAMQPQVIDDLCDRMSNLEFRHGELVKKMVTVSDVEVTDRITIWEIHPRVTTLEGQVQTLQASLHGVWLQNQQLQTRLSDIEKHKGTWLAYISWMEVHLAVLEKKLTGPPTGPQ</sequence>
<gene>
    <name evidence="1" type="ORF">Tco_0953238</name>
</gene>
<name>A0ABQ5E159_9ASTR</name>
<reference evidence="1" key="1">
    <citation type="journal article" date="2022" name="Int. J. Mol. Sci.">
        <title>Draft Genome of Tanacetum Coccineum: Genomic Comparison of Closely Related Tanacetum-Family Plants.</title>
        <authorList>
            <person name="Yamashiro T."/>
            <person name="Shiraishi A."/>
            <person name="Nakayama K."/>
            <person name="Satake H."/>
        </authorList>
    </citation>
    <scope>NUCLEOTIDE SEQUENCE</scope>
</reference>
<dbReference type="Proteomes" id="UP001151760">
    <property type="component" value="Unassembled WGS sequence"/>
</dbReference>
<proteinExistence type="predicted"/>
<comment type="caution">
    <text evidence="1">The sequence shown here is derived from an EMBL/GenBank/DDBJ whole genome shotgun (WGS) entry which is preliminary data.</text>
</comment>
<evidence type="ECO:0000313" key="2">
    <source>
        <dbReference type="Proteomes" id="UP001151760"/>
    </source>
</evidence>